<dbReference type="Proteomes" id="UP000240419">
    <property type="component" value="Unassembled WGS sequence"/>
</dbReference>
<sequence length="86" mass="9217">MRLSELGGKEIIGLDNGEKMGVISDSDLVIHPENGTIQSIILPGGSFFGFGKKREDLVIPWSSIVKIGPDTVIIQLQAPEAQASQK</sequence>
<dbReference type="AlphaFoldDB" id="A0A2P7V0V2"/>
<comment type="caution">
    <text evidence="2">The sequence shown here is derived from an EMBL/GenBank/DDBJ whole genome shotgun (WGS) entry which is preliminary data.</text>
</comment>
<dbReference type="RefSeq" id="WP_007719215.1">
    <property type="nucleotide sequence ID" value="NZ_JARMEZ010000028.1"/>
</dbReference>
<dbReference type="Pfam" id="PF05239">
    <property type="entry name" value="PRC"/>
    <property type="match status" value="1"/>
</dbReference>
<dbReference type="OrthoDB" id="2468688at2"/>
<dbReference type="Gene3D" id="2.30.30.240">
    <property type="entry name" value="PRC-barrel domain"/>
    <property type="match status" value="1"/>
</dbReference>
<protein>
    <submittedName>
        <fullName evidence="2">YlmC/YmxH family sporulation protein</fullName>
    </submittedName>
</protein>
<proteinExistence type="predicted"/>
<dbReference type="PANTHER" id="PTHR40061">
    <property type="entry name" value="SPORULATION PROTEIN YLMC-RELATED"/>
    <property type="match status" value="1"/>
</dbReference>
<evidence type="ECO:0000313" key="3">
    <source>
        <dbReference type="Proteomes" id="UP000240419"/>
    </source>
</evidence>
<organism evidence="2 3">
    <name type="scientific">Brevibacillus fortis</name>
    <dbReference type="NCBI Taxonomy" id="2126352"/>
    <lineage>
        <taxon>Bacteria</taxon>
        <taxon>Bacillati</taxon>
        <taxon>Bacillota</taxon>
        <taxon>Bacilli</taxon>
        <taxon>Bacillales</taxon>
        <taxon>Paenibacillaceae</taxon>
        <taxon>Brevibacillus</taxon>
    </lineage>
</organism>
<dbReference type="NCBIfam" id="TIGR02888">
    <property type="entry name" value="spore_YlmC_YmxH"/>
    <property type="match status" value="1"/>
</dbReference>
<evidence type="ECO:0000259" key="1">
    <source>
        <dbReference type="Pfam" id="PF05239"/>
    </source>
</evidence>
<dbReference type="InterPro" id="IPR027275">
    <property type="entry name" value="PRC-brl_dom"/>
</dbReference>
<name>A0A2P7V0V2_9BACL</name>
<dbReference type="SUPFAM" id="SSF50346">
    <property type="entry name" value="PRC-barrel domain"/>
    <property type="match status" value="1"/>
</dbReference>
<evidence type="ECO:0000313" key="2">
    <source>
        <dbReference type="EMBL" id="PSJ92847.1"/>
    </source>
</evidence>
<keyword evidence="3" id="KW-1185">Reference proteome</keyword>
<dbReference type="PANTHER" id="PTHR40061:SF1">
    <property type="entry name" value="SPORULATION PROTEIN YLMC-RELATED"/>
    <property type="match status" value="1"/>
</dbReference>
<reference evidence="2 3" key="1">
    <citation type="submission" date="2018-03" db="EMBL/GenBank/DDBJ databases">
        <title>Brevisbacillus phylogenomics.</title>
        <authorList>
            <person name="Dunlap C."/>
        </authorList>
    </citation>
    <scope>NUCLEOTIDE SEQUENCE [LARGE SCALE GENOMIC DNA]</scope>
    <source>
        <strain evidence="2 3">NRRL NRS-1210</strain>
    </source>
</reference>
<dbReference type="InterPro" id="IPR014238">
    <property type="entry name" value="Spore_YlmC/YmxH"/>
</dbReference>
<dbReference type="InterPro" id="IPR011033">
    <property type="entry name" value="PRC_barrel-like_sf"/>
</dbReference>
<accession>A0A2P7V0V2</accession>
<dbReference type="EMBL" id="PXZM01000031">
    <property type="protein sequence ID" value="PSJ92847.1"/>
    <property type="molecule type" value="Genomic_DNA"/>
</dbReference>
<gene>
    <name evidence="2" type="ORF">C7R93_19240</name>
</gene>
<feature type="domain" description="PRC-barrel" evidence="1">
    <location>
        <begin position="1"/>
        <end position="75"/>
    </location>
</feature>